<name>A0A9J5YLV4_SOLCO</name>
<protein>
    <submittedName>
        <fullName evidence="2">Uncharacterized protein</fullName>
    </submittedName>
</protein>
<keyword evidence="3" id="KW-1185">Reference proteome</keyword>
<organism evidence="2 3">
    <name type="scientific">Solanum commersonii</name>
    <name type="common">Commerson's wild potato</name>
    <name type="synonym">Commerson's nightshade</name>
    <dbReference type="NCBI Taxonomy" id="4109"/>
    <lineage>
        <taxon>Eukaryota</taxon>
        <taxon>Viridiplantae</taxon>
        <taxon>Streptophyta</taxon>
        <taxon>Embryophyta</taxon>
        <taxon>Tracheophyta</taxon>
        <taxon>Spermatophyta</taxon>
        <taxon>Magnoliopsida</taxon>
        <taxon>eudicotyledons</taxon>
        <taxon>Gunneridae</taxon>
        <taxon>Pentapetalae</taxon>
        <taxon>asterids</taxon>
        <taxon>lamiids</taxon>
        <taxon>Solanales</taxon>
        <taxon>Solanaceae</taxon>
        <taxon>Solanoideae</taxon>
        <taxon>Solaneae</taxon>
        <taxon>Solanum</taxon>
    </lineage>
</organism>
<dbReference type="Proteomes" id="UP000824120">
    <property type="component" value="Chromosome 6"/>
</dbReference>
<evidence type="ECO:0000313" key="2">
    <source>
        <dbReference type="EMBL" id="KAG5600719.1"/>
    </source>
</evidence>
<feature type="region of interest" description="Disordered" evidence="1">
    <location>
        <begin position="133"/>
        <end position="156"/>
    </location>
</feature>
<reference evidence="2 3" key="1">
    <citation type="submission" date="2020-09" db="EMBL/GenBank/DDBJ databases">
        <title>De no assembly of potato wild relative species, Solanum commersonii.</title>
        <authorList>
            <person name="Cho K."/>
        </authorList>
    </citation>
    <scope>NUCLEOTIDE SEQUENCE [LARGE SCALE GENOMIC DNA]</scope>
    <source>
        <strain evidence="2">LZ3.2</strain>
        <tissue evidence="2">Leaf</tissue>
    </source>
</reference>
<sequence length="195" mass="21218">MDPTINTVASSEMIPIPSGAANPSASVAIESPMEVIAHLERQVDTPLVYTFAPPKAPTVTHHAPLMYTYVTAPPVTKAHEFHRQDTDGPSSFEIKLDLNISFQVKEKTHFSSPKSRPNPFPLSPAHFFCSTKSSTTIPNSEGKQQHTEISRRRTESSGNRAVRCLFFSSSSTSLSDSTVPAVIPVKAARIFVLVA</sequence>
<accession>A0A9J5YLV4</accession>
<gene>
    <name evidence="2" type="ORF">H5410_032089</name>
</gene>
<proteinExistence type="predicted"/>
<comment type="caution">
    <text evidence="2">The sequence shown here is derived from an EMBL/GenBank/DDBJ whole genome shotgun (WGS) entry which is preliminary data.</text>
</comment>
<dbReference type="EMBL" id="JACXVP010000006">
    <property type="protein sequence ID" value="KAG5600719.1"/>
    <property type="molecule type" value="Genomic_DNA"/>
</dbReference>
<evidence type="ECO:0000256" key="1">
    <source>
        <dbReference type="SAM" id="MobiDB-lite"/>
    </source>
</evidence>
<feature type="compositionally biased region" description="Polar residues" evidence="1">
    <location>
        <begin position="133"/>
        <end position="142"/>
    </location>
</feature>
<evidence type="ECO:0000313" key="3">
    <source>
        <dbReference type="Proteomes" id="UP000824120"/>
    </source>
</evidence>
<dbReference type="AlphaFoldDB" id="A0A9J5YLV4"/>
<feature type="compositionally biased region" description="Basic and acidic residues" evidence="1">
    <location>
        <begin position="143"/>
        <end position="155"/>
    </location>
</feature>